<feature type="domain" description="Myb/SANT-like DNA-binding" evidence="1">
    <location>
        <begin position="1"/>
        <end position="82"/>
    </location>
</feature>
<sequence length="137" mass="15039">MLVDAWGARYLELNSGNLRSNDCQDVADAVNACHGHTKRTRCTDVQCKNRIDTMKKKFKTEKAKIAESNGTVTSSWPFLSCIDVFIGPNLNKQQARVMPVATPGVSNETALSLPSPPLAVPFSSYCKPLPSSIFTYE</sequence>
<gene>
    <name evidence="2" type="ORF">Fot_13739</name>
</gene>
<evidence type="ECO:0000313" key="2">
    <source>
        <dbReference type="EMBL" id="KAL2544506.1"/>
    </source>
</evidence>
<dbReference type="InterPro" id="IPR044823">
    <property type="entry name" value="ASIL1/2-like"/>
</dbReference>
<accession>A0ABD1W4S2</accession>
<evidence type="ECO:0000313" key="3">
    <source>
        <dbReference type="Proteomes" id="UP001604277"/>
    </source>
</evidence>
<organism evidence="2 3">
    <name type="scientific">Forsythia ovata</name>
    <dbReference type="NCBI Taxonomy" id="205694"/>
    <lineage>
        <taxon>Eukaryota</taxon>
        <taxon>Viridiplantae</taxon>
        <taxon>Streptophyta</taxon>
        <taxon>Embryophyta</taxon>
        <taxon>Tracheophyta</taxon>
        <taxon>Spermatophyta</taxon>
        <taxon>Magnoliopsida</taxon>
        <taxon>eudicotyledons</taxon>
        <taxon>Gunneridae</taxon>
        <taxon>Pentapetalae</taxon>
        <taxon>asterids</taxon>
        <taxon>lamiids</taxon>
        <taxon>Lamiales</taxon>
        <taxon>Oleaceae</taxon>
        <taxon>Forsythieae</taxon>
        <taxon>Forsythia</taxon>
    </lineage>
</organism>
<name>A0ABD1W4S2_9LAMI</name>
<dbReference type="AlphaFoldDB" id="A0ABD1W4S2"/>
<dbReference type="InterPro" id="IPR044822">
    <property type="entry name" value="Myb_DNA-bind_4"/>
</dbReference>
<proteinExistence type="predicted"/>
<dbReference type="Proteomes" id="UP001604277">
    <property type="component" value="Unassembled WGS sequence"/>
</dbReference>
<dbReference type="PANTHER" id="PTHR31307">
    <property type="entry name" value="TRIHELIX TRANSCRIPTION FACTOR ASIL2"/>
    <property type="match status" value="1"/>
</dbReference>
<dbReference type="PANTHER" id="PTHR31307:SF16">
    <property type="entry name" value="OS05G0560600 PROTEIN"/>
    <property type="match status" value="1"/>
</dbReference>
<dbReference type="EMBL" id="JBFOLJ010000004">
    <property type="protein sequence ID" value="KAL2544506.1"/>
    <property type="molecule type" value="Genomic_DNA"/>
</dbReference>
<reference evidence="3" key="1">
    <citation type="submission" date="2024-07" db="EMBL/GenBank/DDBJ databases">
        <title>Two chromosome-level genome assemblies of Korean endemic species Abeliophyllum distichum and Forsythia ovata (Oleaceae).</title>
        <authorList>
            <person name="Jang H."/>
        </authorList>
    </citation>
    <scope>NUCLEOTIDE SEQUENCE [LARGE SCALE GENOMIC DNA]</scope>
</reference>
<evidence type="ECO:0000259" key="1">
    <source>
        <dbReference type="Pfam" id="PF13837"/>
    </source>
</evidence>
<protein>
    <submittedName>
        <fullName evidence="2">Trihelix transcription factor ASIL2</fullName>
    </submittedName>
</protein>
<comment type="caution">
    <text evidence="2">The sequence shown here is derived from an EMBL/GenBank/DDBJ whole genome shotgun (WGS) entry which is preliminary data.</text>
</comment>
<dbReference type="Pfam" id="PF13837">
    <property type="entry name" value="Myb_DNA-bind_4"/>
    <property type="match status" value="1"/>
</dbReference>
<keyword evidence="3" id="KW-1185">Reference proteome</keyword>